<dbReference type="STRING" id="545501.BN997_02149"/>
<evidence type="ECO:0000313" key="2">
    <source>
        <dbReference type="Proteomes" id="UP000040453"/>
    </source>
</evidence>
<keyword evidence="2" id="KW-1185">Reference proteome</keyword>
<organism evidence="1 2">
    <name type="scientific">Oceanobacillus oncorhynchi</name>
    <dbReference type="NCBI Taxonomy" id="545501"/>
    <lineage>
        <taxon>Bacteria</taxon>
        <taxon>Bacillati</taxon>
        <taxon>Bacillota</taxon>
        <taxon>Bacilli</taxon>
        <taxon>Bacillales</taxon>
        <taxon>Bacillaceae</taxon>
        <taxon>Oceanobacillus</taxon>
    </lineage>
</organism>
<dbReference type="Proteomes" id="UP000040453">
    <property type="component" value="Unassembled WGS sequence"/>
</dbReference>
<sequence length="258" mass="29699">MSKMIIRNQNGHFIFITQVDHASVSGEIVKNLASGYFEHTPYKDSVIYAAYQHDCGWEAFDKQPFWNDQANRPYSFIDFPDMPKTVLYTQGIEQVQEKDRYAALLCSEHYKRFLVTSTLPEAKAFVQEEAERQEWLISRMDHFNQATFEMDYTLLQFSDNLSLFACMNEPGAADKDLHPFFKNGISVSNTASSFPSAFSVSWEDKETITMEPFPFSANFPITLLYKSIPKTTIQQQGLMNAYEHASVLSKTIRINTKK</sequence>
<gene>
    <name evidence="1" type="ORF">BN997_02149</name>
</gene>
<dbReference type="InterPro" id="IPR024992">
    <property type="entry name" value="DUF3891"/>
</dbReference>
<dbReference type="RefSeq" id="WP_244882364.1">
    <property type="nucleotide sequence ID" value="NZ_CDGG01000001.1"/>
</dbReference>
<dbReference type="Pfam" id="PF13030">
    <property type="entry name" value="DUF3891"/>
    <property type="match status" value="1"/>
</dbReference>
<evidence type="ECO:0000313" key="1">
    <source>
        <dbReference type="EMBL" id="CEI82289.1"/>
    </source>
</evidence>
<evidence type="ECO:0008006" key="3">
    <source>
        <dbReference type="Google" id="ProtNLM"/>
    </source>
</evidence>
<name>A0A0A1MRK8_9BACI</name>
<dbReference type="EMBL" id="CDGG01000001">
    <property type="protein sequence ID" value="CEI82289.1"/>
    <property type="molecule type" value="Genomic_DNA"/>
</dbReference>
<protein>
    <recommendedName>
        <fullName evidence="3">DUF3891 domain-containing protein</fullName>
    </recommendedName>
</protein>
<reference evidence="1 2" key="1">
    <citation type="submission" date="2014-11" db="EMBL/GenBank/DDBJ databases">
        <authorList>
            <person name="Urmite Genomes Urmite Genomes"/>
        </authorList>
    </citation>
    <scope>NUCLEOTIDE SEQUENCE [LARGE SCALE GENOMIC DNA]</scope>
    <source>
        <strain evidence="1 2">Oc5</strain>
    </source>
</reference>
<proteinExistence type="predicted"/>
<accession>A0A0A1MRK8</accession>
<dbReference type="AlphaFoldDB" id="A0A0A1MRK8"/>